<keyword evidence="3" id="KW-1185">Reference proteome</keyword>
<dbReference type="GeneID" id="81399928"/>
<sequence>MSLTMTKPDDLSHEMYFHQECDLFQRALEREALSLHLLEDRREDTCQTLCDLIVELEIIKHLAVIMAKKSPKCATVLISPPGFFLGEFQEYCHTKILPILVAALTCLRECEYLYSGVNFTIAAWLESIHEDLSFVLDSRE</sequence>
<protein>
    <submittedName>
        <fullName evidence="1">Uncharacterized protein</fullName>
    </submittedName>
</protein>
<name>A0A9W9GFG0_9EURO</name>
<evidence type="ECO:0000313" key="2">
    <source>
        <dbReference type="EMBL" id="KAJ5145450.1"/>
    </source>
</evidence>
<dbReference type="OrthoDB" id="4354599at2759"/>
<evidence type="ECO:0000313" key="3">
    <source>
        <dbReference type="Proteomes" id="UP001149079"/>
    </source>
</evidence>
<reference evidence="1" key="2">
    <citation type="journal article" date="2023" name="IMA Fungus">
        <title>Comparative genomic study of the Penicillium genus elucidates a diverse pangenome and 15 lateral gene transfer events.</title>
        <authorList>
            <person name="Petersen C."/>
            <person name="Sorensen T."/>
            <person name="Nielsen M.R."/>
            <person name="Sondergaard T.E."/>
            <person name="Sorensen J.L."/>
            <person name="Fitzpatrick D.A."/>
            <person name="Frisvad J.C."/>
            <person name="Nielsen K.L."/>
        </authorList>
    </citation>
    <scope>NUCLEOTIDE SEQUENCE</scope>
    <source>
        <strain evidence="1">IBT 22155</strain>
    </source>
</reference>
<organism evidence="1 3">
    <name type="scientific">Penicillium bovifimosum</name>
    <dbReference type="NCBI Taxonomy" id="126998"/>
    <lineage>
        <taxon>Eukaryota</taxon>
        <taxon>Fungi</taxon>
        <taxon>Dikarya</taxon>
        <taxon>Ascomycota</taxon>
        <taxon>Pezizomycotina</taxon>
        <taxon>Eurotiomycetes</taxon>
        <taxon>Eurotiomycetidae</taxon>
        <taxon>Eurotiales</taxon>
        <taxon>Aspergillaceae</taxon>
        <taxon>Penicillium</taxon>
    </lineage>
</organism>
<proteinExistence type="predicted"/>
<comment type="caution">
    <text evidence="1">The sequence shown here is derived from an EMBL/GenBank/DDBJ whole genome shotgun (WGS) entry which is preliminary data.</text>
</comment>
<accession>A0A9W9GFG0</accession>
<evidence type="ECO:0000313" key="1">
    <source>
        <dbReference type="EMBL" id="KAJ5118171.1"/>
    </source>
</evidence>
<gene>
    <name evidence="2" type="ORF">N7515_000014</name>
    <name evidence="1" type="ORF">N7515_010394</name>
</gene>
<reference evidence="1" key="1">
    <citation type="submission" date="2022-11" db="EMBL/GenBank/DDBJ databases">
        <authorList>
            <person name="Petersen C."/>
        </authorList>
    </citation>
    <scope>NUCLEOTIDE SEQUENCE</scope>
    <source>
        <strain evidence="1">IBT 22155</strain>
    </source>
</reference>
<dbReference type="RefSeq" id="XP_056525924.1">
    <property type="nucleotide sequence ID" value="XM_056660758.1"/>
</dbReference>
<dbReference type="EMBL" id="JAPQKL010000009">
    <property type="protein sequence ID" value="KAJ5118171.1"/>
    <property type="molecule type" value="Genomic_DNA"/>
</dbReference>
<dbReference type="AlphaFoldDB" id="A0A9W9GFG0"/>
<dbReference type="EMBL" id="JAPQKL010000001">
    <property type="protein sequence ID" value="KAJ5145450.1"/>
    <property type="molecule type" value="Genomic_DNA"/>
</dbReference>
<dbReference type="Proteomes" id="UP001149079">
    <property type="component" value="Unassembled WGS sequence"/>
</dbReference>